<keyword evidence="2" id="KW-0472">Membrane</keyword>
<dbReference type="Proteomes" id="UP000316079">
    <property type="component" value="Unassembled WGS sequence"/>
</dbReference>
<evidence type="ECO:0000256" key="2">
    <source>
        <dbReference type="SAM" id="Phobius"/>
    </source>
</evidence>
<name>A0A553N1N4_9TELE</name>
<dbReference type="Gene3D" id="3.30.70.960">
    <property type="entry name" value="SEA domain"/>
    <property type="match status" value="1"/>
</dbReference>
<dbReference type="OrthoDB" id="9909831at2759"/>
<dbReference type="STRING" id="623744.A0A553N1N4"/>
<feature type="domain" description="SEA" evidence="3">
    <location>
        <begin position="135"/>
        <end position="249"/>
    </location>
</feature>
<evidence type="ECO:0000259" key="3">
    <source>
        <dbReference type="PROSITE" id="PS50024"/>
    </source>
</evidence>
<feature type="compositionally biased region" description="Low complexity" evidence="1">
    <location>
        <begin position="418"/>
        <end position="428"/>
    </location>
</feature>
<feature type="transmembrane region" description="Helical" evidence="2">
    <location>
        <begin position="445"/>
        <end position="471"/>
    </location>
</feature>
<gene>
    <name evidence="4" type="ORF">DNTS_016622</name>
</gene>
<feature type="region of interest" description="Disordered" evidence="1">
    <location>
        <begin position="1"/>
        <end position="36"/>
    </location>
</feature>
<feature type="compositionally biased region" description="Low complexity" evidence="1">
    <location>
        <begin position="272"/>
        <end position="294"/>
    </location>
</feature>
<sequence>MRGPQSLQTDSYNPTTSNHEEEGKFPHTARTSPRYFNMPNKLKIRMLSPKKRLTGTPDDSGADRQVEDWVDEGRRMLSRPAGPDHTLKHCSSSGTMRKTMIRAVGWILIFMGVSSVSFPVLDSTAESPDAWTPHSLTSVILDLRITNRVYNESLADQHSAEYSTLKFEVDQLFADIYALSYNRTHLMYLGTDEMIFSNGSVIATSRLLFGPTQVSPELVRGIFLPAYKQITAPALEIDFGYTDNELPTEGAFEDEKNFPVPTMTRVEEPPLTSTASVTIPSTATSPSATPDMTTKTASLTSRISPTLETPNNSTPAVVDGLSDSTKSTFLNSSTTLQPTTTSVTNYISASNITTTEPPTVTSTTVAPGTITTRSNDTTVITANVSTTKTSSQTSIASTAPTKTTLSTTFNKSTAKPKTSSTPAAPPLKTTPLYYSPNTADLIPGWGVALLAMAGVILFLLIILIILVMVWCCCPRRRVFVNEADEMNPPMYYSPDIPMYSTQSTFETTNNKQVDVREKPPKIRTGMYVVNN</sequence>
<organism evidence="4 5">
    <name type="scientific">Danionella cerebrum</name>
    <dbReference type="NCBI Taxonomy" id="2873325"/>
    <lineage>
        <taxon>Eukaryota</taxon>
        <taxon>Metazoa</taxon>
        <taxon>Chordata</taxon>
        <taxon>Craniata</taxon>
        <taxon>Vertebrata</taxon>
        <taxon>Euteleostomi</taxon>
        <taxon>Actinopterygii</taxon>
        <taxon>Neopterygii</taxon>
        <taxon>Teleostei</taxon>
        <taxon>Ostariophysi</taxon>
        <taxon>Cypriniformes</taxon>
        <taxon>Danionidae</taxon>
        <taxon>Danioninae</taxon>
        <taxon>Danionella</taxon>
    </lineage>
</organism>
<keyword evidence="2" id="KW-0812">Transmembrane</keyword>
<evidence type="ECO:0000313" key="4">
    <source>
        <dbReference type="EMBL" id="TRY59356.1"/>
    </source>
</evidence>
<feature type="region of interest" description="Disordered" evidence="1">
    <location>
        <begin position="263"/>
        <end position="295"/>
    </location>
</feature>
<evidence type="ECO:0000313" key="5">
    <source>
        <dbReference type="Proteomes" id="UP000316079"/>
    </source>
</evidence>
<dbReference type="EMBL" id="SRMA01027131">
    <property type="protein sequence ID" value="TRY59356.1"/>
    <property type="molecule type" value="Genomic_DNA"/>
</dbReference>
<dbReference type="InterPro" id="IPR036364">
    <property type="entry name" value="SEA_dom_sf"/>
</dbReference>
<comment type="caution">
    <text evidence="4">The sequence shown here is derived from an EMBL/GenBank/DDBJ whole genome shotgun (WGS) entry which is preliminary data.</text>
</comment>
<protein>
    <recommendedName>
        <fullName evidence="3">SEA domain-containing protein</fullName>
    </recommendedName>
</protein>
<dbReference type="AlphaFoldDB" id="A0A553N1N4"/>
<reference evidence="4 5" key="1">
    <citation type="journal article" date="2019" name="Sci. Data">
        <title>Hybrid genome assembly and annotation of Danionella translucida.</title>
        <authorList>
            <person name="Kadobianskyi M."/>
            <person name="Schulze L."/>
            <person name="Schuelke M."/>
            <person name="Judkewitz B."/>
        </authorList>
    </citation>
    <scope>NUCLEOTIDE SEQUENCE [LARGE SCALE GENOMIC DNA]</scope>
    <source>
        <strain evidence="4 5">Bolton</strain>
    </source>
</reference>
<dbReference type="InterPro" id="IPR000082">
    <property type="entry name" value="SEA_dom"/>
</dbReference>
<feature type="compositionally biased region" description="Polar residues" evidence="1">
    <location>
        <begin position="1"/>
        <end position="17"/>
    </location>
</feature>
<keyword evidence="2" id="KW-1133">Transmembrane helix</keyword>
<proteinExistence type="predicted"/>
<dbReference type="SUPFAM" id="SSF82671">
    <property type="entry name" value="SEA domain"/>
    <property type="match status" value="1"/>
</dbReference>
<accession>A0A553N1N4</accession>
<evidence type="ECO:0000256" key="1">
    <source>
        <dbReference type="SAM" id="MobiDB-lite"/>
    </source>
</evidence>
<keyword evidence="5" id="KW-1185">Reference proteome</keyword>
<dbReference type="PROSITE" id="PS50024">
    <property type="entry name" value="SEA"/>
    <property type="match status" value="1"/>
</dbReference>
<feature type="region of interest" description="Disordered" evidence="1">
    <location>
        <begin position="406"/>
        <end position="428"/>
    </location>
</feature>